<dbReference type="EMBL" id="WVTB01000008">
    <property type="protein sequence ID" value="KAF3811014.1"/>
    <property type="molecule type" value="Genomic_DNA"/>
</dbReference>
<reference evidence="7" key="1">
    <citation type="journal article" date="2020" name="Phytopathology">
        <title>Genome sequence and comparative analysis of Colletotrichum gloeosporioides isolated from Liriodendron leaves.</title>
        <authorList>
            <person name="Fu F.F."/>
            <person name="Hao Z."/>
            <person name="Wang P."/>
            <person name="Lu Y."/>
            <person name="Xue L.J."/>
            <person name="Wei G."/>
            <person name="Tian Y."/>
            <person name="Baishi H."/>
            <person name="Xu H."/>
            <person name="Shi J."/>
            <person name="Cheng T."/>
            <person name="Wang G."/>
            <person name="Yi Y."/>
            <person name="Chen J."/>
        </authorList>
    </citation>
    <scope>NUCLEOTIDE SEQUENCE</scope>
    <source>
        <strain evidence="7">Lc1</strain>
    </source>
</reference>
<keyword evidence="2" id="KW-0285">Flavoprotein</keyword>
<organism evidence="7 8">
    <name type="scientific">Colletotrichum gloeosporioides</name>
    <name type="common">Anthracnose fungus</name>
    <name type="synonym">Glomerella cingulata</name>
    <dbReference type="NCBI Taxonomy" id="474922"/>
    <lineage>
        <taxon>Eukaryota</taxon>
        <taxon>Fungi</taxon>
        <taxon>Dikarya</taxon>
        <taxon>Ascomycota</taxon>
        <taxon>Pezizomycotina</taxon>
        <taxon>Sordariomycetes</taxon>
        <taxon>Hypocreomycetidae</taxon>
        <taxon>Glomerellales</taxon>
        <taxon>Glomerellaceae</taxon>
        <taxon>Colletotrichum</taxon>
        <taxon>Colletotrichum gloeosporioides species complex</taxon>
    </lineage>
</organism>
<dbReference type="SUPFAM" id="SSF54373">
    <property type="entry name" value="FAD-linked reductases, C-terminal domain"/>
    <property type="match status" value="1"/>
</dbReference>
<evidence type="ECO:0000256" key="4">
    <source>
        <dbReference type="ARBA" id="ARBA00023002"/>
    </source>
</evidence>
<dbReference type="PANTHER" id="PTHR13789">
    <property type="entry name" value="MONOOXYGENASE"/>
    <property type="match status" value="1"/>
</dbReference>
<reference evidence="7" key="2">
    <citation type="submission" date="2020-03" db="EMBL/GenBank/DDBJ databases">
        <authorList>
            <person name="Fu F.-F."/>
            <person name="Chen J."/>
        </authorList>
    </citation>
    <scope>NUCLEOTIDE SEQUENCE</scope>
    <source>
        <strain evidence="7">Lc1</strain>
    </source>
</reference>
<evidence type="ECO:0000313" key="7">
    <source>
        <dbReference type="EMBL" id="KAF3811014.1"/>
    </source>
</evidence>
<evidence type="ECO:0000259" key="6">
    <source>
        <dbReference type="Pfam" id="PF01494"/>
    </source>
</evidence>
<dbReference type="RefSeq" id="XP_045270173.1">
    <property type="nucleotide sequence ID" value="XM_045410275.1"/>
</dbReference>
<dbReference type="GO" id="GO:0016853">
    <property type="term" value="F:isomerase activity"/>
    <property type="evidence" value="ECO:0007669"/>
    <property type="project" value="UniProtKB-KW"/>
</dbReference>
<dbReference type="Proteomes" id="UP000613401">
    <property type="component" value="Unassembled WGS sequence"/>
</dbReference>
<name>A0A8H4CVP6_COLGL</name>
<accession>A0A8H4CVP6</accession>
<dbReference type="InterPro" id="IPR036188">
    <property type="entry name" value="FAD/NAD-bd_sf"/>
</dbReference>
<keyword evidence="3" id="KW-0274">FAD</keyword>
<dbReference type="Pfam" id="PF01494">
    <property type="entry name" value="FAD_binding_3"/>
    <property type="match status" value="1"/>
</dbReference>
<dbReference type="GO" id="GO:0004497">
    <property type="term" value="F:monooxygenase activity"/>
    <property type="evidence" value="ECO:0007669"/>
    <property type="project" value="UniProtKB-KW"/>
</dbReference>
<dbReference type="SUPFAM" id="SSF51905">
    <property type="entry name" value="FAD/NAD(P)-binding domain"/>
    <property type="match status" value="1"/>
</dbReference>
<feature type="domain" description="FAD-binding" evidence="6">
    <location>
        <begin position="49"/>
        <end position="414"/>
    </location>
</feature>
<keyword evidence="7" id="KW-0413">Isomerase</keyword>
<dbReference type="Gene3D" id="3.50.50.60">
    <property type="entry name" value="FAD/NAD(P)-binding domain"/>
    <property type="match status" value="1"/>
</dbReference>
<evidence type="ECO:0000313" key="8">
    <source>
        <dbReference type="Proteomes" id="UP000613401"/>
    </source>
</evidence>
<sequence length="454" mass="50283">MELFFDEVIDYALYLAQPSLNSLSRSYKPRKACFLLLHVSIDMAQPKLSIIIVGSGLAGLAAASTLREHHNVTVYERGSQDVATGGQGLSIYPNAEKILKTVGFSADRAGAVGCQGYRSFDKSGKMFDDFPIDFHARYGGDMLLMKRSDFRAELLRLATAPAGEIEGVRGEPAKMFFNTPVVDLDPETATITLKDGSTVQGNVVVVADGVHSALRHRITGDKSHAPKKTGLTLFRLAASIEDMKRVLGNSSDWLPSPEDDNRLNFVLAGDNTNRVVVHYPMQHHNYRNFSCLFLMPDSRANVAESWYADGEKEEMLEVYKDFPEEVLKIMSVATELKIWDLQDMDPLPNWNRGRSILIGDAAHAMTPLQGQGANLAVEDAEGLQLLRPGMSHEAIASVLQTIDKVRRPRATRILLDTRKQARNATMEERLSKLDYNCSYKSIHEVLKADISAGN</sequence>
<protein>
    <submittedName>
        <fullName evidence="7">Aurachin C monooxygenase/isomerase</fullName>
    </submittedName>
</protein>
<keyword evidence="5 7" id="KW-0503">Monooxygenase</keyword>
<dbReference type="GeneID" id="69017478"/>
<comment type="similarity">
    <text evidence="1">Belongs to the paxM FAD-dependent monooxygenase family.</text>
</comment>
<dbReference type="AlphaFoldDB" id="A0A8H4CVP6"/>
<evidence type="ECO:0000256" key="2">
    <source>
        <dbReference type="ARBA" id="ARBA00022630"/>
    </source>
</evidence>
<gene>
    <name evidence="7" type="ORF">GCG54_00010350</name>
</gene>
<dbReference type="GO" id="GO:0071949">
    <property type="term" value="F:FAD binding"/>
    <property type="evidence" value="ECO:0007669"/>
    <property type="project" value="InterPro"/>
</dbReference>
<dbReference type="PANTHER" id="PTHR13789:SF314">
    <property type="entry name" value="FAD-BINDING DOMAIN-CONTAINING PROTEIN"/>
    <property type="match status" value="1"/>
</dbReference>
<keyword evidence="8" id="KW-1185">Reference proteome</keyword>
<keyword evidence="4" id="KW-0560">Oxidoreductase</keyword>
<comment type="caution">
    <text evidence="7">The sequence shown here is derived from an EMBL/GenBank/DDBJ whole genome shotgun (WGS) entry which is preliminary data.</text>
</comment>
<dbReference type="InterPro" id="IPR002938">
    <property type="entry name" value="FAD-bd"/>
</dbReference>
<proteinExistence type="inferred from homology"/>
<dbReference type="PRINTS" id="PR00420">
    <property type="entry name" value="RNGMNOXGNASE"/>
</dbReference>
<dbReference type="InterPro" id="IPR050493">
    <property type="entry name" value="FAD-dep_Monooxygenase_BioMet"/>
</dbReference>
<evidence type="ECO:0000256" key="1">
    <source>
        <dbReference type="ARBA" id="ARBA00007992"/>
    </source>
</evidence>
<evidence type="ECO:0000256" key="5">
    <source>
        <dbReference type="ARBA" id="ARBA00023033"/>
    </source>
</evidence>
<evidence type="ECO:0000256" key="3">
    <source>
        <dbReference type="ARBA" id="ARBA00022827"/>
    </source>
</evidence>